<dbReference type="HOGENOM" id="CLU_1509180_0_0_9"/>
<proteinExistence type="predicted"/>
<reference evidence="1 2" key="1">
    <citation type="journal article" date="2011" name="J. Bacteriol.">
        <title>Complete genome sequence of Paenibacillus polymyxa SC2, a strain of plant growth-promoting Rhizobacterium with broad-spectrum antimicrobial activity.</title>
        <authorList>
            <person name="Ma M."/>
            <person name="Wang C."/>
            <person name="Ding Y."/>
            <person name="Li L."/>
            <person name="Shen D."/>
            <person name="Jiang X."/>
            <person name="Guan D."/>
            <person name="Cao F."/>
            <person name="Chen H."/>
            <person name="Feng R."/>
            <person name="Wang X."/>
            <person name="Ge Y."/>
            <person name="Yao L."/>
            <person name="Bing X."/>
            <person name="Yang X."/>
            <person name="Li J."/>
            <person name="Du B."/>
        </authorList>
    </citation>
    <scope>NUCLEOTIDE SEQUENCE [LARGE SCALE GENOMIC DNA]</scope>
    <source>
        <strain evidence="1 2">SC2</strain>
    </source>
</reference>
<dbReference type="EMBL" id="CP002213">
    <property type="protein sequence ID" value="ADO57715.2"/>
    <property type="molecule type" value="Genomic_DNA"/>
</dbReference>
<evidence type="ECO:0000313" key="2">
    <source>
        <dbReference type="Proteomes" id="UP000006868"/>
    </source>
</evidence>
<dbReference type="Proteomes" id="UP000006868">
    <property type="component" value="Chromosome"/>
</dbReference>
<dbReference type="PATRIC" id="fig|886882.15.peg.3757"/>
<dbReference type="KEGG" id="ppm:PPSC2_17585"/>
<organism evidence="1 2">
    <name type="scientific">Paenibacillus polymyxa (strain SC2)</name>
    <name type="common">Bacillus polymyxa</name>
    <dbReference type="NCBI Taxonomy" id="886882"/>
    <lineage>
        <taxon>Bacteria</taxon>
        <taxon>Bacillati</taxon>
        <taxon>Bacillota</taxon>
        <taxon>Bacilli</taxon>
        <taxon>Bacillales</taxon>
        <taxon>Paenibacillaceae</taxon>
        <taxon>Paenibacillus</taxon>
    </lineage>
</organism>
<dbReference type="AlphaFoldDB" id="E3E5J6"/>
<sequence length="196" mass="23434">MNIRNIRRNMVVIQQVQGETMKISLNKVDENRLDVLPVDMEIDIRKEYKNITRHSGRMVHVIDWRIALYINGNKLDEDEVFVEEEFLKSLICPGKYPMFTCTCGIFGCGGYYVEVNHKDDRLFWLTEQSPFKEQFVKTSNKFAFSWNQIIDFLEELIHKFDELKSIMITHDLNFQYDVEIYRELIKEMKGRANYNK</sequence>
<dbReference type="eggNOG" id="ENOG5030RKM">
    <property type="taxonomic scope" value="Bacteria"/>
</dbReference>
<accession>E3E5J6</accession>
<dbReference type="STRING" id="1406.LK13_04915"/>
<gene>
    <name evidence="1" type="ORF">PPSC2_17585</name>
</gene>
<evidence type="ECO:0000313" key="1">
    <source>
        <dbReference type="EMBL" id="ADO57715.2"/>
    </source>
</evidence>
<protein>
    <submittedName>
        <fullName evidence="1">Uncharacterized protein</fullName>
    </submittedName>
</protein>
<dbReference type="OrthoDB" id="2649985at2"/>
<name>E3E5J6_PAEPS</name>